<gene>
    <name evidence="1" type="ORF">BJ095_11368</name>
</gene>
<dbReference type="InterPro" id="IPR025432">
    <property type="entry name" value="YhfH-like"/>
</dbReference>
<dbReference type="Proteomes" id="UP000247416">
    <property type="component" value="Unassembled WGS sequence"/>
</dbReference>
<comment type="caution">
    <text evidence="1">The sequence shown here is derived from an EMBL/GenBank/DDBJ whole genome shotgun (WGS) entry which is preliminary data.</text>
</comment>
<name>A0A318TNK7_9BACL</name>
<organism evidence="1 2">
    <name type="scientific">Ureibacillus chungkukjangi</name>
    <dbReference type="NCBI Taxonomy" id="1202712"/>
    <lineage>
        <taxon>Bacteria</taxon>
        <taxon>Bacillati</taxon>
        <taxon>Bacillota</taxon>
        <taxon>Bacilli</taxon>
        <taxon>Bacillales</taxon>
        <taxon>Caryophanaceae</taxon>
        <taxon>Ureibacillus</taxon>
    </lineage>
</organism>
<keyword evidence="2" id="KW-1185">Reference proteome</keyword>
<dbReference type="OrthoDB" id="1122256at2"/>
<dbReference type="EMBL" id="QJTJ01000013">
    <property type="protein sequence ID" value="PYF05993.1"/>
    <property type="molecule type" value="Genomic_DNA"/>
</dbReference>
<dbReference type="Pfam" id="PF14149">
    <property type="entry name" value="YhfH"/>
    <property type="match status" value="1"/>
</dbReference>
<dbReference type="AlphaFoldDB" id="A0A318TNK7"/>
<reference evidence="1 2" key="1">
    <citation type="submission" date="2018-06" db="EMBL/GenBank/DDBJ databases">
        <title>Genomic Encyclopedia of Archaeal and Bacterial Type Strains, Phase II (KMG-II): from individual species to whole genera.</title>
        <authorList>
            <person name="Goeker M."/>
        </authorList>
    </citation>
    <scope>NUCLEOTIDE SEQUENCE [LARGE SCALE GENOMIC DNA]</scope>
    <source>
        <strain evidence="1 2">KACC 16626</strain>
    </source>
</reference>
<accession>A0A318TNK7</accession>
<proteinExistence type="predicted"/>
<dbReference type="RefSeq" id="WP_107933720.1">
    <property type="nucleotide sequence ID" value="NZ_CP085009.1"/>
</dbReference>
<evidence type="ECO:0000313" key="2">
    <source>
        <dbReference type="Proteomes" id="UP000247416"/>
    </source>
</evidence>
<protein>
    <submittedName>
        <fullName evidence="1">YhfH-like protein</fullName>
    </submittedName>
</protein>
<sequence>MLENVVEFFKNLPDKVCVQCGDKIEEQSECYSSNCEKCNAL</sequence>
<evidence type="ECO:0000313" key="1">
    <source>
        <dbReference type="EMBL" id="PYF05993.1"/>
    </source>
</evidence>